<evidence type="ECO:0000313" key="11">
    <source>
        <dbReference type="Proteomes" id="UP001145050"/>
    </source>
</evidence>
<comment type="pathway">
    <text evidence="2">Cofactor biosynthesis; tetrahydrofolate biosynthesis; 2-amino-4-hydroxy-6-hydroxymethyl-7,8-dihydropteridine diphosphate from 7,8-dihydroneopterin triphosphate: step 4/4.</text>
</comment>
<dbReference type="InterPro" id="IPR000550">
    <property type="entry name" value="Hppk"/>
</dbReference>
<dbReference type="Proteomes" id="UP001145050">
    <property type="component" value="Unassembled WGS sequence"/>
</dbReference>
<evidence type="ECO:0000256" key="8">
    <source>
        <dbReference type="ARBA" id="ARBA00022909"/>
    </source>
</evidence>
<dbReference type="Pfam" id="PF01288">
    <property type="entry name" value="HPPK"/>
    <property type="match status" value="1"/>
</dbReference>
<evidence type="ECO:0000313" key="10">
    <source>
        <dbReference type="EMBL" id="MDC3426243.1"/>
    </source>
</evidence>
<evidence type="ECO:0000256" key="3">
    <source>
        <dbReference type="ARBA" id="ARBA00013253"/>
    </source>
</evidence>
<dbReference type="EMBL" id="JAMQKB010000037">
    <property type="protein sequence ID" value="MDC3426243.1"/>
    <property type="molecule type" value="Genomic_DNA"/>
</dbReference>
<dbReference type="Gene3D" id="3.30.70.560">
    <property type="entry name" value="7,8-Dihydro-6-hydroxymethylpterin-pyrophosphokinase HPPK"/>
    <property type="match status" value="1"/>
</dbReference>
<dbReference type="GO" id="GO:0005524">
    <property type="term" value="F:ATP binding"/>
    <property type="evidence" value="ECO:0007669"/>
    <property type="project" value="UniProtKB-KW"/>
</dbReference>
<keyword evidence="5" id="KW-0547">Nucleotide-binding</keyword>
<dbReference type="GO" id="GO:0003848">
    <property type="term" value="F:2-amino-4-hydroxy-6-hydroxymethyldihydropteridine diphosphokinase activity"/>
    <property type="evidence" value="ECO:0007669"/>
    <property type="project" value="UniProtKB-EC"/>
</dbReference>
<protein>
    <recommendedName>
        <fullName evidence="3">2-amino-4-hydroxy-6-hydroxymethyldihydropteridine diphosphokinase</fullName>
        <ecNumber evidence="3">2.7.6.3</ecNumber>
    </recommendedName>
</protein>
<sequence length="176" mass="20262">MNIGYIALGSNISPRSLYLKKALQALRDKEELIISSVSSVYETKPVGYTSQKNFLNMVVKVETTYTAYELLKYCLKIEKNLDRKREIRWGPRTIDLDILVFNKENIESEQLTIPHPRMHERAFVLIPLNDLNPNMMIPTINKSVSDILMTMSAEEKEGVTKWNRSIGENGFVHIES</sequence>
<keyword evidence="6" id="KW-0418">Kinase</keyword>
<reference evidence="10" key="1">
    <citation type="submission" date="2022-06" db="EMBL/GenBank/DDBJ databases">
        <title>Aquibacillus sp. a new bacterium isolated from soil saline samples.</title>
        <authorList>
            <person name="Galisteo C."/>
            <person name="De La Haba R."/>
            <person name="Sanchez-Porro C."/>
            <person name="Ventosa A."/>
        </authorList>
    </citation>
    <scope>NUCLEOTIDE SEQUENCE</scope>
    <source>
        <strain evidence="10">3ASR75-11</strain>
    </source>
</reference>
<keyword evidence="7" id="KW-0067">ATP-binding</keyword>
<dbReference type="AlphaFoldDB" id="A0A9X3WXB4"/>
<dbReference type="CDD" id="cd00483">
    <property type="entry name" value="HPPK"/>
    <property type="match status" value="1"/>
</dbReference>
<evidence type="ECO:0000256" key="7">
    <source>
        <dbReference type="ARBA" id="ARBA00022840"/>
    </source>
</evidence>
<evidence type="ECO:0000256" key="5">
    <source>
        <dbReference type="ARBA" id="ARBA00022741"/>
    </source>
</evidence>
<dbReference type="NCBIfam" id="TIGR01498">
    <property type="entry name" value="folK"/>
    <property type="match status" value="1"/>
</dbReference>
<feature type="domain" description="7,8-dihydro-6-hydroxymethylpterin-pyrophosphokinase" evidence="9">
    <location>
        <begin position="88"/>
        <end position="99"/>
    </location>
</feature>
<dbReference type="InterPro" id="IPR035907">
    <property type="entry name" value="Hppk_sf"/>
</dbReference>
<dbReference type="GO" id="GO:0016301">
    <property type="term" value="F:kinase activity"/>
    <property type="evidence" value="ECO:0007669"/>
    <property type="project" value="UniProtKB-KW"/>
</dbReference>
<dbReference type="SUPFAM" id="SSF55083">
    <property type="entry name" value="6-hydroxymethyl-7,8-dihydropterin pyrophosphokinase, HPPK"/>
    <property type="match status" value="1"/>
</dbReference>
<dbReference type="GO" id="GO:0046656">
    <property type="term" value="P:folic acid biosynthetic process"/>
    <property type="evidence" value="ECO:0007669"/>
    <property type="project" value="UniProtKB-KW"/>
</dbReference>
<gene>
    <name evidence="10" type="primary">folK</name>
    <name evidence="10" type="ORF">NC797_17245</name>
</gene>
<evidence type="ECO:0000259" key="9">
    <source>
        <dbReference type="PROSITE" id="PS00794"/>
    </source>
</evidence>
<dbReference type="PANTHER" id="PTHR43071:SF1">
    <property type="entry name" value="2-AMINO-4-HYDROXY-6-HYDROXYMETHYLDIHYDROPTERIDINE PYROPHOSPHOKINASE"/>
    <property type="match status" value="1"/>
</dbReference>
<evidence type="ECO:0000256" key="6">
    <source>
        <dbReference type="ARBA" id="ARBA00022777"/>
    </source>
</evidence>
<keyword evidence="11" id="KW-1185">Reference proteome</keyword>
<comment type="caution">
    <text evidence="10">The sequence shown here is derived from an EMBL/GenBank/DDBJ whole genome shotgun (WGS) entry which is preliminary data.</text>
</comment>
<accession>A0A9X3WXB4</accession>
<proteinExistence type="predicted"/>
<evidence type="ECO:0000256" key="2">
    <source>
        <dbReference type="ARBA" id="ARBA00005051"/>
    </source>
</evidence>
<comment type="catalytic activity">
    <reaction evidence="1">
        <text>6-hydroxymethyl-7,8-dihydropterin + ATP = (7,8-dihydropterin-6-yl)methyl diphosphate + AMP + H(+)</text>
        <dbReference type="Rhea" id="RHEA:11412"/>
        <dbReference type="ChEBI" id="CHEBI:15378"/>
        <dbReference type="ChEBI" id="CHEBI:30616"/>
        <dbReference type="ChEBI" id="CHEBI:44841"/>
        <dbReference type="ChEBI" id="CHEBI:72950"/>
        <dbReference type="ChEBI" id="CHEBI:456215"/>
        <dbReference type="EC" id="2.7.6.3"/>
    </reaction>
</comment>
<name>A0A9X3WXB4_9BACI</name>
<dbReference type="RefSeq" id="WP_272438068.1">
    <property type="nucleotide sequence ID" value="NZ_JAMQKB010000037.1"/>
</dbReference>
<keyword evidence="4 10" id="KW-0808">Transferase</keyword>
<keyword evidence="8" id="KW-0289">Folate biosynthesis</keyword>
<evidence type="ECO:0000256" key="1">
    <source>
        <dbReference type="ARBA" id="ARBA00000198"/>
    </source>
</evidence>
<dbReference type="EC" id="2.7.6.3" evidence="3"/>
<dbReference type="PANTHER" id="PTHR43071">
    <property type="entry name" value="2-AMINO-4-HYDROXY-6-HYDROXYMETHYLDIHYDROPTERIDINE PYROPHOSPHOKINASE"/>
    <property type="match status" value="1"/>
</dbReference>
<evidence type="ECO:0000256" key="4">
    <source>
        <dbReference type="ARBA" id="ARBA00022679"/>
    </source>
</evidence>
<dbReference type="PROSITE" id="PS00794">
    <property type="entry name" value="HPPK"/>
    <property type="match status" value="1"/>
</dbReference>
<organism evidence="10 11">
    <name type="scientific">Terrihalobacillus insolitus</name>
    <dbReference type="NCBI Taxonomy" id="2950438"/>
    <lineage>
        <taxon>Bacteria</taxon>
        <taxon>Bacillati</taxon>
        <taxon>Bacillota</taxon>
        <taxon>Bacilli</taxon>
        <taxon>Bacillales</taxon>
        <taxon>Bacillaceae</taxon>
        <taxon>Terrihalobacillus</taxon>
    </lineage>
</organism>